<evidence type="ECO:0000313" key="2">
    <source>
        <dbReference type="EMBL" id="CAH0370509.1"/>
    </source>
</evidence>
<feature type="region of interest" description="Disordered" evidence="1">
    <location>
        <begin position="100"/>
        <end position="159"/>
    </location>
</feature>
<evidence type="ECO:0000313" key="3">
    <source>
        <dbReference type="Proteomes" id="UP000789595"/>
    </source>
</evidence>
<organism evidence="2 3">
    <name type="scientific">Pelagomonas calceolata</name>
    <dbReference type="NCBI Taxonomy" id="35677"/>
    <lineage>
        <taxon>Eukaryota</taxon>
        <taxon>Sar</taxon>
        <taxon>Stramenopiles</taxon>
        <taxon>Ochrophyta</taxon>
        <taxon>Pelagophyceae</taxon>
        <taxon>Pelagomonadales</taxon>
        <taxon>Pelagomonadaceae</taxon>
        <taxon>Pelagomonas</taxon>
    </lineage>
</organism>
<dbReference type="EMBL" id="CAKKNE010000003">
    <property type="protein sequence ID" value="CAH0370509.1"/>
    <property type="molecule type" value="Genomic_DNA"/>
</dbReference>
<feature type="compositionally biased region" description="Basic and acidic residues" evidence="1">
    <location>
        <begin position="182"/>
        <end position="196"/>
    </location>
</feature>
<proteinExistence type="predicted"/>
<gene>
    <name evidence="2" type="ORF">PECAL_3P04040</name>
</gene>
<feature type="region of interest" description="Disordered" evidence="1">
    <location>
        <begin position="171"/>
        <end position="202"/>
    </location>
</feature>
<feature type="region of interest" description="Disordered" evidence="1">
    <location>
        <begin position="546"/>
        <end position="567"/>
    </location>
</feature>
<feature type="region of interest" description="Disordered" evidence="1">
    <location>
        <begin position="442"/>
        <end position="501"/>
    </location>
</feature>
<evidence type="ECO:0000256" key="1">
    <source>
        <dbReference type="SAM" id="MobiDB-lite"/>
    </source>
</evidence>
<keyword evidence="3" id="KW-1185">Reference proteome</keyword>
<comment type="caution">
    <text evidence="2">The sequence shown here is derived from an EMBL/GenBank/DDBJ whole genome shotgun (WGS) entry which is preliminary data.</text>
</comment>
<feature type="compositionally biased region" description="Low complexity" evidence="1">
    <location>
        <begin position="442"/>
        <end position="455"/>
    </location>
</feature>
<name>A0A8J2WWQ0_9STRA</name>
<reference evidence="2" key="1">
    <citation type="submission" date="2021-11" db="EMBL/GenBank/DDBJ databases">
        <authorList>
            <consortium name="Genoscope - CEA"/>
            <person name="William W."/>
        </authorList>
    </citation>
    <scope>NUCLEOTIDE SEQUENCE</scope>
</reference>
<dbReference type="AlphaFoldDB" id="A0A8J2WWQ0"/>
<protein>
    <submittedName>
        <fullName evidence="2">Uncharacterized protein</fullName>
    </submittedName>
</protein>
<dbReference type="Proteomes" id="UP000789595">
    <property type="component" value="Unassembled WGS sequence"/>
</dbReference>
<feature type="compositionally biased region" description="Low complexity" evidence="1">
    <location>
        <begin position="139"/>
        <end position="159"/>
    </location>
</feature>
<feature type="compositionally biased region" description="Basic and acidic residues" evidence="1">
    <location>
        <begin position="546"/>
        <end position="558"/>
    </location>
</feature>
<feature type="compositionally biased region" description="Basic and acidic residues" evidence="1">
    <location>
        <begin position="110"/>
        <end position="126"/>
    </location>
</feature>
<accession>A0A8J2WWQ0</accession>
<sequence>MLRVAALLTVTRRYAKPFAAGIAAASPSRLVSGVAAICSAGAAANCADKQPSIPLVPDGTVRLLNATDGASVAKSIVASFGPGGADVAVKQLDSTVHAAFSPRCGGGKPSKKDAADAKPAGLDDKVVAPAPAPAPAPATAPATTPAAAPATAPATASAPAPGVLKIEPAAKGVKQEPAAPEAPKKEPSAAKDEKKSSWSGPSTCPGIRPAFAELAGPVGFIAAALESTCAALQTSGEMNEKQAVEFCVKNAPSACERSEWAAELARLLHFASPERREARKANEQAARDAAKTDEAAFRAALVSVATECCGLEAGAVTAAASTSGSDATRPGLVRLATKVLRARLAGGPLNGVFTPAARTKWRSRTHLDDAKARPHASRADYRKGLGEAYDDLAAALASFFPADVLPKPSKKAEGFTELTGPKLFAPATRVLDEIVAAATAAAGPTPAPAPDATHPMDVDNAGADAASPEALRTESGDAPAPTPAPSQGERPIASRDDAAQLKARRRMIASAGAHGDGAVASLVELFGPLGLGAELAEELVRGLDRDDAKAHEKSKPKEAVAAPRTARRAPVAPYVARRASVARRLTRDHARLDAVFATAEPTRRSIRAPQPRQNVADVGGRPHKRSKVPKRVAVGARVVWKGYKGVVEAEVTPGVFRVLFDKCGFRETVRAEELCLL</sequence>